<gene>
    <name evidence="7" type="ordered locus">Hoch_4778</name>
</gene>
<dbReference type="PANTHER" id="PTHR47506">
    <property type="entry name" value="TRANSCRIPTIONAL REGULATORY PROTEIN"/>
    <property type="match status" value="1"/>
</dbReference>
<dbReference type="Pfam" id="PF00440">
    <property type="entry name" value="TetR_N"/>
    <property type="match status" value="1"/>
</dbReference>
<keyword evidence="8" id="KW-1185">Reference proteome</keyword>
<dbReference type="PROSITE" id="PS50977">
    <property type="entry name" value="HTH_TETR_2"/>
    <property type="match status" value="1"/>
</dbReference>
<dbReference type="Proteomes" id="UP000001880">
    <property type="component" value="Chromosome"/>
</dbReference>
<dbReference type="HOGENOM" id="CLU_069356_28_1_7"/>
<dbReference type="InterPro" id="IPR036271">
    <property type="entry name" value="Tet_transcr_reg_TetR-rel_C_sf"/>
</dbReference>
<keyword evidence="3" id="KW-0804">Transcription</keyword>
<evidence type="ECO:0000259" key="6">
    <source>
        <dbReference type="PROSITE" id="PS50977"/>
    </source>
</evidence>
<evidence type="ECO:0000256" key="3">
    <source>
        <dbReference type="ARBA" id="ARBA00023163"/>
    </source>
</evidence>
<dbReference type="PANTHER" id="PTHR47506:SF6">
    <property type="entry name" value="HTH-TYPE TRANSCRIPTIONAL REPRESSOR NEMR"/>
    <property type="match status" value="1"/>
</dbReference>
<dbReference type="InterPro" id="IPR009057">
    <property type="entry name" value="Homeodomain-like_sf"/>
</dbReference>
<evidence type="ECO:0000256" key="5">
    <source>
        <dbReference type="SAM" id="MobiDB-lite"/>
    </source>
</evidence>
<dbReference type="AlphaFoldDB" id="D0LSP6"/>
<dbReference type="KEGG" id="hoh:Hoch_4778"/>
<dbReference type="STRING" id="502025.Hoch_4778"/>
<proteinExistence type="predicted"/>
<dbReference type="InterPro" id="IPR001647">
    <property type="entry name" value="HTH_TetR"/>
</dbReference>
<dbReference type="Pfam" id="PF16925">
    <property type="entry name" value="TetR_C_13"/>
    <property type="match status" value="1"/>
</dbReference>
<keyword evidence="1" id="KW-0805">Transcription regulation</keyword>
<accession>D0LSP6</accession>
<evidence type="ECO:0000313" key="7">
    <source>
        <dbReference type="EMBL" id="ACY17268.1"/>
    </source>
</evidence>
<dbReference type="SUPFAM" id="SSF48498">
    <property type="entry name" value="Tetracyclin repressor-like, C-terminal domain"/>
    <property type="match status" value="1"/>
</dbReference>
<dbReference type="EMBL" id="CP001804">
    <property type="protein sequence ID" value="ACY17268.1"/>
    <property type="molecule type" value="Genomic_DNA"/>
</dbReference>
<dbReference type="InterPro" id="IPR011075">
    <property type="entry name" value="TetR_C"/>
</dbReference>
<feature type="region of interest" description="Disordered" evidence="5">
    <location>
        <begin position="1"/>
        <end position="21"/>
    </location>
</feature>
<dbReference type="Gene3D" id="1.10.357.10">
    <property type="entry name" value="Tetracycline Repressor, domain 2"/>
    <property type="match status" value="1"/>
</dbReference>
<name>D0LSP6_HALO1</name>
<organism evidence="7 8">
    <name type="scientific">Haliangium ochraceum (strain DSM 14365 / JCM 11303 / SMP-2)</name>
    <dbReference type="NCBI Taxonomy" id="502025"/>
    <lineage>
        <taxon>Bacteria</taxon>
        <taxon>Pseudomonadati</taxon>
        <taxon>Myxococcota</taxon>
        <taxon>Polyangia</taxon>
        <taxon>Haliangiales</taxon>
        <taxon>Kofleriaceae</taxon>
        <taxon>Haliangium</taxon>
    </lineage>
</organism>
<keyword evidence="2 4" id="KW-0238">DNA-binding</keyword>
<feature type="domain" description="HTH tetR-type" evidence="6">
    <location>
        <begin position="18"/>
        <end position="78"/>
    </location>
</feature>
<evidence type="ECO:0000313" key="8">
    <source>
        <dbReference type="Proteomes" id="UP000001880"/>
    </source>
</evidence>
<evidence type="ECO:0000256" key="2">
    <source>
        <dbReference type="ARBA" id="ARBA00023125"/>
    </source>
</evidence>
<reference evidence="7 8" key="1">
    <citation type="journal article" date="2010" name="Stand. Genomic Sci.">
        <title>Complete genome sequence of Haliangium ochraceum type strain (SMP-2).</title>
        <authorList>
            <consortium name="US DOE Joint Genome Institute (JGI-PGF)"/>
            <person name="Ivanova N."/>
            <person name="Daum C."/>
            <person name="Lang E."/>
            <person name="Abt B."/>
            <person name="Kopitz M."/>
            <person name="Saunders E."/>
            <person name="Lapidus A."/>
            <person name="Lucas S."/>
            <person name="Glavina Del Rio T."/>
            <person name="Nolan M."/>
            <person name="Tice H."/>
            <person name="Copeland A."/>
            <person name="Cheng J.F."/>
            <person name="Chen F."/>
            <person name="Bruce D."/>
            <person name="Goodwin L."/>
            <person name="Pitluck S."/>
            <person name="Mavromatis K."/>
            <person name="Pati A."/>
            <person name="Mikhailova N."/>
            <person name="Chen A."/>
            <person name="Palaniappan K."/>
            <person name="Land M."/>
            <person name="Hauser L."/>
            <person name="Chang Y.J."/>
            <person name="Jeffries C.D."/>
            <person name="Detter J.C."/>
            <person name="Brettin T."/>
            <person name="Rohde M."/>
            <person name="Goker M."/>
            <person name="Bristow J."/>
            <person name="Markowitz V."/>
            <person name="Eisen J.A."/>
            <person name="Hugenholtz P."/>
            <person name="Kyrpides N.C."/>
            <person name="Klenk H.P."/>
        </authorList>
    </citation>
    <scope>NUCLEOTIDE SEQUENCE [LARGE SCALE GENOMIC DNA]</scope>
    <source>
        <strain evidence="8">DSM 14365 / CIP 107738 / JCM 11303 / AJ 13395 / SMP-2</strain>
    </source>
</reference>
<sequence length="227" mass="25348">MGEKPTPRTRAQRRQAREDTRERLVRAGLAAVLESGWAATGVDKIVRAAEVPKGSFYHYFPSKDAFGLALLDSYQAYFLERLQRCFGQPDQEAPSTAAPSLAQQLQAFLRESVAGMRRHRWRRGCLIGALGQELGGLKPAFRTRLDASLAAWEQRLAAAIGAAQERGEVAADADPARLARSFWAAWEGAVLRARLARSSDPLVLVIEDFDHLIHRPHRRDRTNHADR</sequence>
<dbReference type="RefSeq" id="WP_012829866.1">
    <property type="nucleotide sequence ID" value="NC_013440.1"/>
</dbReference>
<evidence type="ECO:0000256" key="4">
    <source>
        <dbReference type="PROSITE-ProRule" id="PRU00335"/>
    </source>
</evidence>
<evidence type="ECO:0000256" key="1">
    <source>
        <dbReference type="ARBA" id="ARBA00023015"/>
    </source>
</evidence>
<dbReference type="eggNOG" id="COG1309">
    <property type="taxonomic scope" value="Bacteria"/>
</dbReference>
<dbReference type="SUPFAM" id="SSF46689">
    <property type="entry name" value="Homeodomain-like"/>
    <property type="match status" value="1"/>
</dbReference>
<feature type="DNA-binding region" description="H-T-H motif" evidence="4">
    <location>
        <begin position="41"/>
        <end position="60"/>
    </location>
</feature>
<dbReference type="GO" id="GO:0003677">
    <property type="term" value="F:DNA binding"/>
    <property type="evidence" value="ECO:0007669"/>
    <property type="project" value="UniProtKB-UniRule"/>
</dbReference>
<protein>
    <submittedName>
        <fullName evidence="7">Transcriptional regulator, TetR family</fullName>
    </submittedName>
</protein>